<sequence length="88" mass="9888">MSSVQSIQSDVRNFVAENFLFGEDPESLNNDDSFLETGIIDSTGVLELVAFIEDKYSVEVDDDELVPENLDSIDRLINFIESKLKELA</sequence>
<keyword evidence="3" id="KW-1185">Reference proteome</keyword>
<evidence type="ECO:0000313" key="3">
    <source>
        <dbReference type="Proteomes" id="UP000317171"/>
    </source>
</evidence>
<evidence type="ECO:0000259" key="1">
    <source>
        <dbReference type="PROSITE" id="PS50075"/>
    </source>
</evidence>
<dbReference type="Proteomes" id="UP000317171">
    <property type="component" value="Chromosome"/>
</dbReference>
<dbReference type="PROSITE" id="PS50075">
    <property type="entry name" value="CARRIER"/>
    <property type="match status" value="1"/>
</dbReference>
<gene>
    <name evidence="2" type="ORF">Pan241w_47100</name>
</gene>
<feature type="domain" description="Carrier" evidence="1">
    <location>
        <begin position="5"/>
        <end position="84"/>
    </location>
</feature>
<protein>
    <submittedName>
        <fullName evidence="2">Acyl carrier protein</fullName>
    </submittedName>
</protein>
<organism evidence="2 3">
    <name type="scientific">Gimesia alba</name>
    <dbReference type="NCBI Taxonomy" id="2527973"/>
    <lineage>
        <taxon>Bacteria</taxon>
        <taxon>Pseudomonadati</taxon>
        <taxon>Planctomycetota</taxon>
        <taxon>Planctomycetia</taxon>
        <taxon>Planctomycetales</taxon>
        <taxon>Planctomycetaceae</taxon>
        <taxon>Gimesia</taxon>
    </lineage>
</organism>
<dbReference type="InterPro" id="IPR036736">
    <property type="entry name" value="ACP-like_sf"/>
</dbReference>
<dbReference type="InterPro" id="IPR009081">
    <property type="entry name" value="PP-bd_ACP"/>
</dbReference>
<dbReference type="AlphaFoldDB" id="A0A517RL36"/>
<dbReference type="EMBL" id="CP036269">
    <property type="protein sequence ID" value="QDT44597.1"/>
    <property type="molecule type" value="Genomic_DNA"/>
</dbReference>
<proteinExistence type="predicted"/>
<name>A0A517RL36_9PLAN</name>
<dbReference type="SUPFAM" id="SSF47336">
    <property type="entry name" value="ACP-like"/>
    <property type="match status" value="1"/>
</dbReference>
<dbReference type="Pfam" id="PF00550">
    <property type="entry name" value="PP-binding"/>
    <property type="match status" value="1"/>
</dbReference>
<reference evidence="2 3" key="1">
    <citation type="submission" date="2019-02" db="EMBL/GenBank/DDBJ databases">
        <title>Deep-cultivation of Planctomycetes and their phenomic and genomic characterization uncovers novel biology.</title>
        <authorList>
            <person name="Wiegand S."/>
            <person name="Jogler M."/>
            <person name="Boedeker C."/>
            <person name="Pinto D."/>
            <person name="Vollmers J."/>
            <person name="Rivas-Marin E."/>
            <person name="Kohn T."/>
            <person name="Peeters S.H."/>
            <person name="Heuer A."/>
            <person name="Rast P."/>
            <person name="Oberbeckmann S."/>
            <person name="Bunk B."/>
            <person name="Jeske O."/>
            <person name="Meyerdierks A."/>
            <person name="Storesund J.E."/>
            <person name="Kallscheuer N."/>
            <person name="Luecker S."/>
            <person name="Lage O.M."/>
            <person name="Pohl T."/>
            <person name="Merkel B.J."/>
            <person name="Hornburger P."/>
            <person name="Mueller R.-W."/>
            <person name="Bruemmer F."/>
            <person name="Labrenz M."/>
            <person name="Spormann A.M."/>
            <person name="Op den Camp H."/>
            <person name="Overmann J."/>
            <person name="Amann R."/>
            <person name="Jetten M.S.M."/>
            <person name="Mascher T."/>
            <person name="Medema M.H."/>
            <person name="Devos D.P."/>
            <person name="Kaster A.-K."/>
            <person name="Ovreas L."/>
            <person name="Rohde M."/>
            <person name="Galperin M.Y."/>
            <person name="Jogler C."/>
        </authorList>
    </citation>
    <scope>NUCLEOTIDE SEQUENCE [LARGE SCALE GENOMIC DNA]</scope>
    <source>
        <strain evidence="2 3">Pan241w</strain>
    </source>
</reference>
<evidence type="ECO:0000313" key="2">
    <source>
        <dbReference type="EMBL" id="QDT44597.1"/>
    </source>
</evidence>
<dbReference type="Gene3D" id="1.10.1200.10">
    <property type="entry name" value="ACP-like"/>
    <property type="match status" value="1"/>
</dbReference>
<dbReference type="OrthoDB" id="2625323at2"/>
<dbReference type="RefSeq" id="WP_145220187.1">
    <property type="nucleotide sequence ID" value="NZ_CP036269.1"/>
</dbReference>
<dbReference type="KEGG" id="gaz:Pan241w_47100"/>
<accession>A0A517RL36</accession>